<proteinExistence type="predicted"/>
<name>A0A382GUI3_9ZZZZ</name>
<organism evidence="1">
    <name type="scientific">marine metagenome</name>
    <dbReference type="NCBI Taxonomy" id="408172"/>
    <lineage>
        <taxon>unclassified sequences</taxon>
        <taxon>metagenomes</taxon>
        <taxon>ecological metagenomes</taxon>
    </lineage>
</organism>
<dbReference type="AlphaFoldDB" id="A0A382GUI3"/>
<protein>
    <submittedName>
        <fullName evidence="1">Uncharacterized protein</fullName>
    </submittedName>
</protein>
<feature type="non-terminal residue" evidence="1">
    <location>
        <position position="1"/>
    </location>
</feature>
<gene>
    <name evidence="1" type="ORF">METZ01_LOCUS231620</name>
</gene>
<sequence>KNWEDQVDAYRKLGEGLNEASNEKVNVLGTTIKIEGPRG</sequence>
<reference evidence="1" key="1">
    <citation type="submission" date="2018-05" db="EMBL/GenBank/DDBJ databases">
        <authorList>
            <person name="Lanie J.A."/>
            <person name="Ng W.-L."/>
            <person name="Kazmierczak K.M."/>
            <person name="Andrzejewski T.M."/>
            <person name="Davidsen T.M."/>
            <person name="Wayne K.J."/>
            <person name="Tettelin H."/>
            <person name="Glass J.I."/>
            <person name="Rusch D."/>
            <person name="Podicherti R."/>
            <person name="Tsui H.-C.T."/>
            <person name="Winkler M.E."/>
        </authorList>
    </citation>
    <scope>NUCLEOTIDE SEQUENCE</scope>
</reference>
<evidence type="ECO:0000313" key="1">
    <source>
        <dbReference type="EMBL" id="SVB78766.1"/>
    </source>
</evidence>
<dbReference type="EMBL" id="UINC01057523">
    <property type="protein sequence ID" value="SVB78766.1"/>
    <property type="molecule type" value="Genomic_DNA"/>
</dbReference>
<accession>A0A382GUI3</accession>